<evidence type="ECO:0000313" key="4">
    <source>
        <dbReference type="Proteomes" id="UP000826656"/>
    </source>
</evidence>
<organism evidence="3 4">
    <name type="scientific">Solanum tuberosum</name>
    <name type="common">Potato</name>
    <dbReference type="NCBI Taxonomy" id="4113"/>
    <lineage>
        <taxon>Eukaryota</taxon>
        <taxon>Viridiplantae</taxon>
        <taxon>Streptophyta</taxon>
        <taxon>Embryophyta</taxon>
        <taxon>Tracheophyta</taxon>
        <taxon>Spermatophyta</taxon>
        <taxon>Magnoliopsida</taxon>
        <taxon>eudicotyledons</taxon>
        <taxon>Gunneridae</taxon>
        <taxon>Pentapetalae</taxon>
        <taxon>asterids</taxon>
        <taxon>lamiids</taxon>
        <taxon>Solanales</taxon>
        <taxon>Solanaceae</taxon>
        <taxon>Solanoideae</taxon>
        <taxon>Solaneae</taxon>
        <taxon>Solanum</taxon>
    </lineage>
</organism>
<feature type="region of interest" description="Disordered" evidence="1">
    <location>
        <begin position="1"/>
        <end position="49"/>
    </location>
</feature>
<evidence type="ECO:0000256" key="1">
    <source>
        <dbReference type="SAM" id="MobiDB-lite"/>
    </source>
</evidence>
<keyword evidence="4" id="KW-1185">Reference proteome</keyword>
<feature type="compositionally biased region" description="Basic and acidic residues" evidence="1">
    <location>
        <begin position="37"/>
        <end position="47"/>
    </location>
</feature>
<dbReference type="PANTHER" id="PTHR11439:SF517">
    <property type="entry name" value="CYSTEINE-RICH RLK (RECEPTOR-LIKE PROTEIN KINASE) 8"/>
    <property type="match status" value="1"/>
</dbReference>
<dbReference type="Pfam" id="PF07727">
    <property type="entry name" value="RVT_2"/>
    <property type="match status" value="1"/>
</dbReference>
<dbReference type="EMBL" id="JAIVGD010000001">
    <property type="protein sequence ID" value="KAH0781041.1"/>
    <property type="molecule type" value="Genomic_DNA"/>
</dbReference>
<protein>
    <recommendedName>
        <fullName evidence="2">Reverse transcriptase Ty1/copia-type domain-containing protein</fullName>
    </recommendedName>
</protein>
<accession>A0ABQ7WJW7</accession>
<comment type="caution">
    <text evidence="3">The sequence shown here is derived from an EMBL/GenBank/DDBJ whole genome shotgun (WGS) entry which is preliminary data.</text>
</comment>
<reference evidence="3 4" key="1">
    <citation type="journal article" date="2021" name="bioRxiv">
        <title>Chromosome-scale and haplotype-resolved genome assembly of a tetraploid potato cultivar.</title>
        <authorList>
            <person name="Sun H."/>
            <person name="Jiao W.-B."/>
            <person name="Krause K."/>
            <person name="Campoy J.A."/>
            <person name="Goel M."/>
            <person name="Folz-Donahue K."/>
            <person name="Kukat C."/>
            <person name="Huettel B."/>
            <person name="Schneeberger K."/>
        </authorList>
    </citation>
    <scope>NUCLEOTIDE SEQUENCE [LARGE SCALE GENOMIC DNA]</scope>
    <source>
        <strain evidence="3">SolTubOtavaFocal</strain>
        <tissue evidence="3">Leaves</tissue>
    </source>
</reference>
<evidence type="ECO:0000313" key="3">
    <source>
        <dbReference type="EMBL" id="KAH0781041.1"/>
    </source>
</evidence>
<dbReference type="PANTHER" id="PTHR11439">
    <property type="entry name" value="GAG-POL-RELATED RETROTRANSPOSON"/>
    <property type="match status" value="1"/>
</dbReference>
<gene>
    <name evidence="3" type="ORF">KY290_000639</name>
</gene>
<name>A0ABQ7WJW7_SOLTU</name>
<feature type="domain" description="Reverse transcriptase Ty1/copia-type" evidence="2">
    <location>
        <begin position="118"/>
        <end position="161"/>
    </location>
</feature>
<feature type="compositionally biased region" description="Polar residues" evidence="1">
    <location>
        <begin position="19"/>
        <end position="36"/>
    </location>
</feature>
<proteinExistence type="predicted"/>
<dbReference type="CDD" id="cd09272">
    <property type="entry name" value="RNase_HI_RT_Ty1"/>
    <property type="match status" value="1"/>
</dbReference>
<sequence>MGEKIQVCLDGENGEEAIQPQSENAQDSNHGSSKTSHVMDEQRETVVDSRAPCAPRRPAWMADYEVKGIDPLEDPLTHFSLFSYCDPTNFESIVKDEKWQKAMDDERLQTRIRNGLQRSFFPVVRIDTIRLVIALAAQNSWLVCQLDVKSAFLHRDLQEHLTKDIGGKKVDSTFFEQIVENLMYLSATRPDITYVVSLISRFMENPKKLHLLAAKRILQYLKGAIDFGLVYKKGEMANLIAFSDSDYVGDVADRKSTSSYAFILSSGEVSWSSKKHPIVTLSTTEAEFVAATVCASQAISYSVELQATRSNNKLLDNSSAIKLSRNPVFHLRRKHINEDGVIDLMFCRSEDQVVDIFTKPLKYASFVKLRELLGVRTFVDLASEK</sequence>
<dbReference type="InterPro" id="IPR013103">
    <property type="entry name" value="RVT_2"/>
</dbReference>
<evidence type="ECO:0000259" key="2">
    <source>
        <dbReference type="Pfam" id="PF07727"/>
    </source>
</evidence>
<dbReference type="Proteomes" id="UP000826656">
    <property type="component" value="Unassembled WGS sequence"/>
</dbReference>